<dbReference type="PANTHER" id="PTHR48104">
    <property type="entry name" value="METACASPASE-4"/>
    <property type="match status" value="1"/>
</dbReference>
<dbReference type="EMBL" id="JAOVZW010000004">
    <property type="protein sequence ID" value="MCX8523398.1"/>
    <property type="molecule type" value="Genomic_DNA"/>
</dbReference>
<dbReference type="InterPro" id="IPR029030">
    <property type="entry name" value="Caspase-like_dom_sf"/>
</dbReference>
<dbReference type="Gene3D" id="3.40.50.1460">
    <property type="match status" value="1"/>
</dbReference>
<dbReference type="SUPFAM" id="SSF52129">
    <property type="entry name" value="Caspase-like"/>
    <property type="match status" value="1"/>
</dbReference>
<protein>
    <submittedName>
        <fullName evidence="2">Caspase family protein</fullName>
    </submittedName>
</protein>
<dbReference type="Proteomes" id="UP001073122">
    <property type="component" value="Unassembled WGS sequence"/>
</dbReference>
<keyword evidence="3" id="KW-1185">Reference proteome</keyword>
<evidence type="ECO:0000259" key="1">
    <source>
        <dbReference type="Pfam" id="PF00656"/>
    </source>
</evidence>
<comment type="caution">
    <text evidence="2">The sequence shown here is derived from an EMBL/GenBank/DDBJ whole genome shotgun (WGS) entry which is preliminary data.</text>
</comment>
<dbReference type="PANTHER" id="PTHR48104:SF30">
    <property type="entry name" value="METACASPASE-1"/>
    <property type="match status" value="1"/>
</dbReference>
<dbReference type="Pfam" id="PF00656">
    <property type="entry name" value="Peptidase_C14"/>
    <property type="match status" value="1"/>
</dbReference>
<dbReference type="InterPro" id="IPR011600">
    <property type="entry name" value="Pept_C14_caspase"/>
</dbReference>
<feature type="domain" description="Peptidase C14 caspase" evidence="1">
    <location>
        <begin position="7"/>
        <end position="214"/>
    </location>
</feature>
<dbReference type="InterPro" id="IPR050452">
    <property type="entry name" value="Metacaspase"/>
</dbReference>
<dbReference type="RefSeq" id="WP_267264711.1">
    <property type="nucleotide sequence ID" value="NZ_JAOVZW010000004.1"/>
</dbReference>
<proteinExistence type="predicted"/>
<evidence type="ECO:0000313" key="2">
    <source>
        <dbReference type="EMBL" id="MCX8523398.1"/>
    </source>
</evidence>
<accession>A0ABT3XMN9</accession>
<gene>
    <name evidence="2" type="ORF">OF897_05640</name>
</gene>
<name>A0ABT3XMN9_9FLAO</name>
<evidence type="ECO:0000313" key="3">
    <source>
        <dbReference type="Proteomes" id="UP001073122"/>
    </source>
</evidence>
<organism evidence="2 3">
    <name type="scientific">Chryseobacterium formosus</name>
    <dbReference type="NCBI Taxonomy" id="1537363"/>
    <lineage>
        <taxon>Bacteria</taxon>
        <taxon>Pseudomonadati</taxon>
        <taxon>Bacteroidota</taxon>
        <taxon>Flavobacteriia</taxon>
        <taxon>Flavobacteriales</taxon>
        <taxon>Weeksellaceae</taxon>
        <taxon>Chryseobacterium group</taxon>
        <taxon>Chryseobacterium</taxon>
    </lineage>
</organism>
<sequence>MKNNVIAIAIDKYQNVTRLNNCTSDLNKILDILITKYDFEEENIVKLYDENATTENIFDALEDSFAKQNSGENLVIFFSGHGDFDDKLDLGYFIPFEAELYKKNTYIPNTSVLNYIKAFEYRHVVLISDSCFSGSIFSYSRKTRNSHERLYEIPSKWAVSSGRIEEVDDGIPGENSPFTQSLIAILSSGTHNISISELTNQVVKDVADKYEQIPRGAALQNLGDKGGEFFFKIKTKKITKVQDKDFDSKLPSTLNEIILEYFNFQEKLEIAENNNNSATSRRLIEELKYIKKSLDRDMIRYFELEKSDSKFLDEINSTLGVNIKNDLNELKSYRIKKQEKVRVQDYLEARRLKDVEESIQEKLTKLFNKKKTNFIHKLGNSEENIVSDYALVSLLKDIFSTGLSYSKNIVIEDIFKDIFFYKLAKDLGKITKYRFEEHFEEYSRNIKNIFDKEIAIENNNENIMYEEFARNYVSEFRKK</sequence>
<reference evidence="2" key="1">
    <citation type="submission" date="2022-10" db="EMBL/GenBank/DDBJ databases">
        <title>Chryseobacterium sp. nov., a novel bacterial species.</title>
        <authorList>
            <person name="Cao Y."/>
        </authorList>
    </citation>
    <scope>NUCLEOTIDE SEQUENCE</scope>
    <source>
        <strain evidence="2">CCTCC AB2015118</strain>
    </source>
</reference>